<dbReference type="EMBL" id="CP026520">
    <property type="protein sequence ID" value="QAV16184.1"/>
    <property type="molecule type" value="Genomic_DNA"/>
</dbReference>
<protein>
    <submittedName>
        <fullName evidence="1">Uncharacterized protein</fullName>
    </submittedName>
</protein>
<evidence type="ECO:0000313" key="2">
    <source>
        <dbReference type="Proteomes" id="UP000288943"/>
    </source>
</evidence>
<dbReference type="KEGG" id="pchi:PC41400_00115"/>
<evidence type="ECO:0000313" key="1">
    <source>
        <dbReference type="EMBL" id="QAV16184.1"/>
    </source>
</evidence>
<dbReference type="Proteomes" id="UP000288943">
    <property type="component" value="Chromosome"/>
</dbReference>
<accession>A0A410WPB8</accession>
<gene>
    <name evidence="1" type="ORF">PC41400_00115</name>
</gene>
<organism evidence="1 2">
    <name type="scientific">Paenibacillus chitinolyticus</name>
    <dbReference type="NCBI Taxonomy" id="79263"/>
    <lineage>
        <taxon>Bacteria</taxon>
        <taxon>Bacillati</taxon>
        <taxon>Bacillota</taxon>
        <taxon>Bacilli</taxon>
        <taxon>Bacillales</taxon>
        <taxon>Paenibacillaceae</taxon>
        <taxon>Paenibacillus</taxon>
    </lineage>
</organism>
<dbReference type="AlphaFoldDB" id="A0A410WPB8"/>
<sequence length="76" mass="9039">MQNNWNKKPVAKLLLTWYINLADTDEPLKNKAGSEAEKLIFKKRLTSKNGYVIMEFRPRENGRYKQVTYTRLSFEN</sequence>
<proteinExistence type="predicted"/>
<name>A0A410WPB8_9BACL</name>
<reference evidence="1 2" key="1">
    <citation type="submission" date="2018-01" db="EMBL/GenBank/DDBJ databases">
        <title>The whole genome sequencing and assembly of Paenibacillus chitinolyticus KCCM 41400 strain.</title>
        <authorList>
            <person name="Kim J.-Y."/>
            <person name="Park M.-K."/>
            <person name="Lee Y.-J."/>
            <person name="Yi H."/>
            <person name="Bahn Y.-S."/>
            <person name="Kim J.F."/>
            <person name="Lee D.-W."/>
        </authorList>
    </citation>
    <scope>NUCLEOTIDE SEQUENCE [LARGE SCALE GENOMIC DNA]</scope>
    <source>
        <strain evidence="1 2">KCCM 41400</strain>
    </source>
</reference>